<dbReference type="RefSeq" id="XP_033596112.1">
    <property type="nucleotide sequence ID" value="XM_033748542.1"/>
</dbReference>
<accession>A0A6A6VWP6</accession>
<feature type="domain" description="Agd3 C-terminal" evidence="3">
    <location>
        <begin position="616"/>
        <end position="679"/>
    </location>
</feature>
<dbReference type="EMBL" id="ML996583">
    <property type="protein sequence ID" value="KAF2753661.1"/>
    <property type="molecule type" value="Genomic_DNA"/>
</dbReference>
<dbReference type="InterPro" id="IPR056825">
    <property type="entry name" value="Agd3_C"/>
</dbReference>
<dbReference type="InterPro" id="IPR050788">
    <property type="entry name" value="Yeast_SRP1/TIP1_CWP"/>
</dbReference>
<evidence type="ECO:0000259" key="1">
    <source>
        <dbReference type="Pfam" id="PF25115"/>
    </source>
</evidence>
<dbReference type="Pfam" id="PF25116">
    <property type="entry name" value="CBM87_Agd3"/>
    <property type="match status" value="1"/>
</dbReference>
<organism evidence="4 5">
    <name type="scientific">Pseudovirgaria hyperparasitica</name>
    <dbReference type="NCBI Taxonomy" id="470096"/>
    <lineage>
        <taxon>Eukaryota</taxon>
        <taxon>Fungi</taxon>
        <taxon>Dikarya</taxon>
        <taxon>Ascomycota</taxon>
        <taxon>Pezizomycotina</taxon>
        <taxon>Dothideomycetes</taxon>
        <taxon>Dothideomycetes incertae sedis</taxon>
        <taxon>Acrospermales</taxon>
        <taxon>Acrospermaceae</taxon>
        <taxon>Pseudovirgaria</taxon>
    </lineage>
</organism>
<reference evidence="4" key="1">
    <citation type="journal article" date="2020" name="Stud. Mycol.">
        <title>101 Dothideomycetes genomes: a test case for predicting lifestyles and emergence of pathogens.</title>
        <authorList>
            <person name="Haridas S."/>
            <person name="Albert R."/>
            <person name="Binder M."/>
            <person name="Bloem J."/>
            <person name="Labutti K."/>
            <person name="Salamov A."/>
            <person name="Andreopoulos B."/>
            <person name="Baker S."/>
            <person name="Barry K."/>
            <person name="Bills G."/>
            <person name="Bluhm B."/>
            <person name="Cannon C."/>
            <person name="Castanera R."/>
            <person name="Culley D."/>
            <person name="Daum C."/>
            <person name="Ezra D."/>
            <person name="Gonzalez J."/>
            <person name="Henrissat B."/>
            <person name="Kuo A."/>
            <person name="Liang C."/>
            <person name="Lipzen A."/>
            <person name="Lutzoni F."/>
            <person name="Magnuson J."/>
            <person name="Mondo S."/>
            <person name="Nolan M."/>
            <person name="Ohm R."/>
            <person name="Pangilinan J."/>
            <person name="Park H.-J."/>
            <person name="Ramirez L."/>
            <person name="Alfaro M."/>
            <person name="Sun H."/>
            <person name="Tritt A."/>
            <person name="Yoshinaga Y."/>
            <person name="Zwiers L.-H."/>
            <person name="Turgeon B."/>
            <person name="Goodwin S."/>
            <person name="Spatafora J."/>
            <person name="Crous P."/>
            <person name="Grigoriev I."/>
        </authorList>
    </citation>
    <scope>NUCLEOTIDE SEQUENCE</scope>
    <source>
        <strain evidence="4">CBS 121739</strain>
    </source>
</reference>
<dbReference type="PANTHER" id="PTHR31002">
    <property type="entry name" value="SERIPAUPERIN"/>
    <property type="match status" value="1"/>
</dbReference>
<evidence type="ECO:0000259" key="2">
    <source>
        <dbReference type="Pfam" id="PF25116"/>
    </source>
</evidence>
<dbReference type="OrthoDB" id="2113314at2759"/>
<dbReference type="InterPro" id="IPR056827">
    <property type="entry name" value="CBM87_Agd3"/>
</dbReference>
<dbReference type="Pfam" id="PF25115">
    <property type="entry name" value="Agd3_CE"/>
    <property type="match status" value="1"/>
</dbReference>
<keyword evidence="5" id="KW-1185">Reference proteome</keyword>
<evidence type="ECO:0008006" key="6">
    <source>
        <dbReference type="Google" id="ProtNLM"/>
    </source>
</evidence>
<dbReference type="AlphaFoldDB" id="A0A6A6VWP6"/>
<feature type="domain" description="Agd3 deacetylase" evidence="1">
    <location>
        <begin position="258"/>
        <end position="609"/>
    </location>
</feature>
<gene>
    <name evidence="4" type="ORF">EJ05DRAFT_514619</name>
</gene>
<dbReference type="GeneID" id="54489596"/>
<evidence type="ECO:0000313" key="5">
    <source>
        <dbReference type="Proteomes" id="UP000799437"/>
    </source>
</evidence>
<dbReference type="InterPro" id="IPR056826">
    <property type="entry name" value="Agd3_CE"/>
</dbReference>
<protein>
    <recommendedName>
        <fullName evidence="6">Extracellular serine-rich protein</fullName>
    </recommendedName>
</protein>
<evidence type="ECO:0000313" key="4">
    <source>
        <dbReference type="EMBL" id="KAF2753661.1"/>
    </source>
</evidence>
<feature type="domain" description="Agd3 CBM87" evidence="2">
    <location>
        <begin position="43"/>
        <end position="244"/>
    </location>
</feature>
<evidence type="ECO:0000259" key="3">
    <source>
        <dbReference type="Pfam" id="PF25117"/>
    </source>
</evidence>
<proteinExistence type="predicted"/>
<sequence>MFSTSIFVSTFVAFSRLDMCPRFLCLLLVDVFISCPFVNAISVKSNILVIAQNDNTLSTADAVLKGYGIPYTNELIATSTDSLPSLNDSATSGNYGGFIVHGTALSTGQLQQIYSYQAAFGVRMVRWDVVPTAEFGMAEARSGCCNLGTEQLVSITDTTFFPTAGYKTGAGITTEQLWHTPGTIANSSIATEVAQFASAGTFKTSTTAAVVNKIGNREQLVWFMPFEAAWSVTSHILMHSWVHFLTRGIYTGFRRVNLGTQVDDVHLVTGLYSPKGSTFRLRAQDLEIHKTWLPTIISKMNPGSNFYIELAHNGNGNVANASSLNSRTCSPGAITYTPNPETTVEFVKPPGTGTNVWPSSPTSFSWTTQCLALDTMEQWFAAAANLNTFAHLSHTFTHLSLNNATYADTAREIAFNKAWLTASGIASATHFSPNGLVPPAITGLHNLDALQAWLDNGISSAVGDNTRTSLLNTQNEHWPLLLTAPAPFTIIPRWATNIYFNCDLPACIEVEYRDASGGTAATFAQVLDIERETNVRHLFALRRDPFMFHQANMRAVDVAGGKSLLMTWIETVVGEFVRIVSWPILTLTHDALAQAFLARRTRDMCEPSLVYNLNAAGNAIESVTVSATNMNCASPIPVSLPGDVVSRGTATAEQVGSDPLTLWVQLAGTAQTFVLTSSVPVVRGS</sequence>
<name>A0A6A6VWP6_9PEZI</name>
<dbReference type="PANTHER" id="PTHR31002:SF34">
    <property type="entry name" value="CELL WALL PROTEIN CWP1-RELATED"/>
    <property type="match status" value="1"/>
</dbReference>
<dbReference type="Proteomes" id="UP000799437">
    <property type="component" value="Unassembled WGS sequence"/>
</dbReference>
<dbReference type="Pfam" id="PF25117">
    <property type="entry name" value="Agd3_C"/>
    <property type="match status" value="1"/>
</dbReference>